<comment type="similarity">
    <text evidence="1 2">Belongs to the serpin family.</text>
</comment>
<dbReference type="SMART" id="SM00093">
    <property type="entry name" value="SERPIN"/>
    <property type="match status" value="1"/>
</dbReference>
<evidence type="ECO:0000259" key="3">
    <source>
        <dbReference type="SMART" id="SM00093"/>
    </source>
</evidence>
<evidence type="ECO:0000313" key="5">
    <source>
        <dbReference type="Proteomes" id="UP000277928"/>
    </source>
</evidence>
<evidence type="ECO:0000256" key="2">
    <source>
        <dbReference type="RuleBase" id="RU000411"/>
    </source>
</evidence>
<dbReference type="PANTHER" id="PTHR11461:SF211">
    <property type="entry name" value="GH10112P-RELATED"/>
    <property type="match status" value="1"/>
</dbReference>
<dbReference type="GO" id="GO:0004867">
    <property type="term" value="F:serine-type endopeptidase inhibitor activity"/>
    <property type="evidence" value="ECO:0007669"/>
    <property type="project" value="InterPro"/>
</dbReference>
<dbReference type="InterPro" id="IPR036186">
    <property type="entry name" value="Serpin_sf"/>
</dbReference>
<dbReference type="OMA" id="ENAANWI"/>
<accession>A0A3P6TRV2</accession>
<evidence type="ECO:0000313" key="4">
    <source>
        <dbReference type="EMBL" id="VDK86189.1"/>
    </source>
</evidence>
<evidence type="ECO:0000256" key="1">
    <source>
        <dbReference type="ARBA" id="ARBA00009500"/>
    </source>
</evidence>
<feature type="domain" description="Serpin" evidence="3">
    <location>
        <begin position="5"/>
        <end position="376"/>
    </location>
</feature>
<name>A0A3P6TRV2_LITSI</name>
<proteinExistence type="inferred from homology"/>
<dbReference type="Pfam" id="PF00079">
    <property type="entry name" value="Serpin"/>
    <property type="match status" value="1"/>
</dbReference>
<dbReference type="OrthoDB" id="9518664at2759"/>
<dbReference type="SUPFAM" id="SSF56574">
    <property type="entry name" value="Serpins"/>
    <property type="match status" value="1"/>
</dbReference>
<protein>
    <recommendedName>
        <fullName evidence="3">Serpin domain-containing protein</fullName>
    </recommendedName>
</protein>
<dbReference type="InterPro" id="IPR023796">
    <property type="entry name" value="Serpin_dom"/>
</dbReference>
<dbReference type="Gene3D" id="3.30.497.10">
    <property type="entry name" value="Antithrombin, subunit I, domain 2"/>
    <property type="match status" value="1"/>
</dbReference>
<dbReference type="AlphaFoldDB" id="A0A3P6TRV2"/>
<reference evidence="4 5" key="1">
    <citation type="submission" date="2018-08" db="EMBL/GenBank/DDBJ databases">
        <authorList>
            <person name="Laetsch R D."/>
            <person name="Stevens L."/>
            <person name="Kumar S."/>
            <person name="Blaxter L. M."/>
        </authorList>
    </citation>
    <scope>NUCLEOTIDE SEQUENCE [LARGE SCALE GENOMIC DNA]</scope>
</reference>
<dbReference type="GO" id="GO:0005615">
    <property type="term" value="C:extracellular space"/>
    <property type="evidence" value="ECO:0007669"/>
    <property type="project" value="InterPro"/>
</dbReference>
<dbReference type="InterPro" id="IPR042185">
    <property type="entry name" value="Serpin_sf_2"/>
</dbReference>
<dbReference type="PANTHER" id="PTHR11461">
    <property type="entry name" value="SERINE PROTEASE INHIBITOR, SERPIN"/>
    <property type="match status" value="1"/>
</dbReference>
<dbReference type="CDD" id="cd00172">
    <property type="entry name" value="serpin"/>
    <property type="match status" value="1"/>
</dbReference>
<organism evidence="4 5">
    <name type="scientific">Litomosoides sigmodontis</name>
    <name type="common">Filarial nematode worm</name>
    <dbReference type="NCBI Taxonomy" id="42156"/>
    <lineage>
        <taxon>Eukaryota</taxon>
        <taxon>Metazoa</taxon>
        <taxon>Ecdysozoa</taxon>
        <taxon>Nematoda</taxon>
        <taxon>Chromadorea</taxon>
        <taxon>Rhabditida</taxon>
        <taxon>Spirurina</taxon>
        <taxon>Spiruromorpha</taxon>
        <taxon>Filarioidea</taxon>
        <taxon>Onchocercidae</taxon>
        <taxon>Litomosoides</taxon>
    </lineage>
</organism>
<keyword evidence="5" id="KW-1185">Reference proteome</keyword>
<dbReference type="STRING" id="42156.A0A3P6TRV2"/>
<dbReference type="EMBL" id="UYRX01000782">
    <property type="protein sequence ID" value="VDK86189.1"/>
    <property type="molecule type" value="Genomic_DNA"/>
</dbReference>
<gene>
    <name evidence="4" type="ORF">NLS_LOCUS7495</name>
</gene>
<dbReference type="Gene3D" id="2.30.39.10">
    <property type="entry name" value="Alpha-1-antitrypsin, domain 1"/>
    <property type="match status" value="1"/>
</dbReference>
<dbReference type="InterPro" id="IPR000215">
    <property type="entry name" value="Serpin_fam"/>
</dbReference>
<dbReference type="InterPro" id="IPR042178">
    <property type="entry name" value="Serpin_sf_1"/>
</dbReference>
<dbReference type="Proteomes" id="UP000277928">
    <property type="component" value="Unassembled WGS sequence"/>
</dbReference>
<sequence length="380" mass="43371">MDFAIKLLRYSAQTNESSLVSPSAVISALMMLYNGAEGATQREIEELFSEGGRSELWSPGDYHCTVTDFMQNLARYENSDAKQSSKLWVQDRFPILPSFKDSVTKHHNAQLEEVSFEENDFTENAANWIILGDFLFQEPSFYDVRNTVFINFGFKMFFIGKLHFQVKWKHGFFSLVEQAVFTLPSTQTIHAEASEGRCFQLPMIGRVSSFPYYEDESVQVISLPLKNNEMQMLLILPRKLLGLGEVEDSITGEKLNGYIDALSASEKTLVMIPKFAVSKYYVVSKALENMGLQSMFSKSANFSRISCAPLSVTNWIVSYATMKVDERGISTELPNHMQDISESSFRIFFANHPFLYVIFDYQKNIQWISRYVGDNPKPVT</sequence>